<evidence type="ECO:0000313" key="1">
    <source>
        <dbReference type="EMBL" id="CAK0820184.1"/>
    </source>
</evidence>
<protein>
    <recommendedName>
        <fullName evidence="3">RING-type domain-containing protein</fullName>
    </recommendedName>
</protein>
<evidence type="ECO:0008006" key="3">
    <source>
        <dbReference type="Google" id="ProtNLM"/>
    </source>
</evidence>
<sequence length="708" mass="76527">MPPPAPAAEMAAGSCAAQPAEAEAGARDVDTGQRLLRLVPAPTLDCRVRSGRRWEAGYALSPVVENWARHVRAADQDRPAAAVGFVGATAAGKSWLVGKLQSEGGAVPRTLEENAGAGVLQSVTSDINLYADPAQHVYFVDFEGTHGTQPLELSLAGGADADVDRAVERCVGSGSWEAKRREMLRDAFQPVLAYLLCDVIIFLTREKLVCRRALEECEQFAIAANARVMCARAPALVLVQNCCRPSEGIFDPGKCTEAFWLAHLAPERSADMPWSKFFSSIDCFCVPDEFAFCKRSGFDGEEVCGEVLSGLRALVQRRILEKQVAGPQRPHSGLALSQLQWFSALSDGPVSATAAIGGGRGALESLLLQVMDSCLLPDGRVSTELFSRRLRSAVGLVARVAVRQDLADESLDQVAAYLLDLFPCGAVAPPGVERFDGRQCPIVCGQSRLDHSLHCSLHRSATLVRTVDAGWLQGLGEWLRGGITHAWPGEFVCHPDVAGTFSEDAIRGAIRKEVEEYRVERALEGVGLLPGPSWVAKAHASLRASGLQVVKDGTRRHPHVRRVRGQGLQHGLLLAAAAAPHRGAHASRLRALPRCRAVTRPRRRRGWRRDARRRARGAGPALCRLRQRPGQRWPGGARGAHRLHPCKCLVCSCCARRVGADEWPQCPLCDAPVRWMANERAVLAKGGSRVAQAEPARRSGGYGVCASR</sequence>
<proteinExistence type="predicted"/>
<dbReference type="EMBL" id="CAUYUJ010007280">
    <property type="protein sequence ID" value="CAK0820184.1"/>
    <property type="molecule type" value="Genomic_DNA"/>
</dbReference>
<evidence type="ECO:0000313" key="2">
    <source>
        <dbReference type="Proteomes" id="UP001189429"/>
    </source>
</evidence>
<dbReference type="Proteomes" id="UP001189429">
    <property type="component" value="Unassembled WGS sequence"/>
</dbReference>
<reference evidence="1" key="1">
    <citation type="submission" date="2023-10" db="EMBL/GenBank/DDBJ databases">
        <authorList>
            <person name="Chen Y."/>
            <person name="Shah S."/>
            <person name="Dougan E. K."/>
            <person name="Thang M."/>
            <person name="Chan C."/>
        </authorList>
    </citation>
    <scope>NUCLEOTIDE SEQUENCE [LARGE SCALE GENOMIC DNA]</scope>
</reference>
<keyword evidence="2" id="KW-1185">Reference proteome</keyword>
<comment type="caution">
    <text evidence="1">The sequence shown here is derived from an EMBL/GenBank/DDBJ whole genome shotgun (WGS) entry which is preliminary data.</text>
</comment>
<gene>
    <name evidence="1" type="ORF">PCOR1329_LOCUS21963</name>
</gene>
<accession>A0ABN9RLY7</accession>
<organism evidence="1 2">
    <name type="scientific">Prorocentrum cordatum</name>
    <dbReference type="NCBI Taxonomy" id="2364126"/>
    <lineage>
        <taxon>Eukaryota</taxon>
        <taxon>Sar</taxon>
        <taxon>Alveolata</taxon>
        <taxon>Dinophyceae</taxon>
        <taxon>Prorocentrales</taxon>
        <taxon>Prorocentraceae</taxon>
        <taxon>Prorocentrum</taxon>
    </lineage>
</organism>
<name>A0ABN9RLY7_9DINO</name>